<dbReference type="EMBL" id="CP033138">
    <property type="protein sequence ID" value="AYO17042.1"/>
    <property type="molecule type" value="Genomic_DNA"/>
</dbReference>
<gene>
    <name evidence="2" type="ORF">APZ19_18915</name>
    <name evidence="1" type="ORF">D0812_21890</name>
</gene>
<dbReference type="PROSITE" id="PS51257">
    <property type="entry name" value="PROKAR_LIPOPROTEIN"/>
    <property type="match status" value="1"/>
</dbReference>
<protein>
    <submittedName>
        <fullName evidence="2">DUF4156 domain-containing protein</fullName>
    </submittedName>
</protein>
<proteinExistence type="predicted"/>
<evidence type="ECO:0000313" key="1">
    <source>
        <dbReference type="EMBL" id="AYO17042.1"/>
    </source>
</evidence>
<dbReference type="AlphaFoldDB" id="A0AAP9GFF8"/>
<evidence type="ECO:0000313" key="4">
    <source>
        <dbReference type="Proteomes" id="UP000390336"/>
    </source>
</evidence>
<evidence type="ECO:0000313" key="2">
    <source>
        <dbReference type="EMBL" id="QGH49191.1"/>
    </source>
</evidence>
<organism evidence="2 4">
    <name type="scientific">Vibrio owensii</name>
    <dbReference type="NCBI Taxonomy" id="696485"/>
    <lineage>
        <taxon>Bacteria</taxon>
        <taxon>Pseudomonadati</taxon>
        <taxon>Pseudomonadota</taxon>
        <taxon>Gammaproteobacteria</taxon>
        <taxon>Vibrionales</taxon>
        <taxon>Vibrionaceae</taxon>
        <taxon>Vibrio</taxon>
    </lineage>
</organism>
<accession>A0AAP9GFF8</accession>
<keyword evidence="3" id="KW-1185">Reference proteome</keyword>
<sequence length="100" mass="10115">MRRLIVMAVASGLLFGCATSPSPEASKIAFSNEKGVENCAYLGPVDGSSGVGGMMSSVGVNNARNDALEVAASLGATHLVNKSASGGWGSTFLADAYRCE</sequence>
<dbReference type="RefSeq" id="WP_054823403.1">
    <property type="nucleotide sequence ID" value="NZ_CP033138.1"/>
</dbReference>
<dbReference type="Proteomes" id="UP000390336">
    <property type="component" value="Chromosome 2"/>
</dbReference>
<reference evidence="2" key="3">
    <citation type="submission" date="2019-11" db="EMBL/GenBank/DDBJ databases">
        <title>Complete genome sequence of Vibrio owensii SH-14 isolated from shrimp with acute hepatopancreatic necrosis diease.</title>
        <authorList>
            <person name="Liang X."/>
            <person name="Wang Y."/>
        </authorList>
    </citation>
    <scope>NUCLEOTIDE SEQUENCE</scope>
    <source>
        <strain evidence="2">SH14</strain>
    </source>
</reference>
<dbReference type="Proteomes" id="UP000272136">
    <property type="component" value="Chromosome 2"/>
</dbReference>
<reference evidence="1 3" key="2">
    <citation type="submission" date="2018-10" db="EMBL/GenBank/DDBJ databases">
        <title>Whole Genome of Vibrio owensii strain 170502, isolated from Acute Hepatopancreatic Necrosis Disease (AHPND) shrimp.</title>
        <authorList>
            <person name="Yan M."/>
            <person name="Wang X."/>
            <person name="Wang Y."/>
        </authorList>
    </citation>
    <scope>NUCLEOTIDE SEQUENCE [LARGE SCALE GENOMIC DNA]</scope>
    <source>
        <strain evidence="1 3">1700302</strain>
    </source>
</reference>
<evidence type="ECO:0000313" key="3">
    <source>
        <dbReference type="Proteomes" id="UP000272136"/>
    </source>
</evidence>
<reference evidence="2 4" key="1">
    <citation type="journal article" date="2015" name="Genome Announc.">
        <title>Draft Genome Sequence of Vibrio owensii Strain SH-14, Which Causes Shrimp Acute Hepatopancreatic Necrosis Disease.</title>
        <authorList>
            <person name="Liu L."/>
            <person name="Xiao J."/>
            <person name="Xia X."/>
            <person name="Pan Y."/>
            <person name="Yan S."/>
            <person name="Wang Y."/>
        </authorList>
    </citation>
    <scope>NUCLEOTIDE SEQUENCE [LARGE SCALE GENOMIC DNA]</scope>
    <source>
        <strain evidence="2 4">SH14</strain>
    </source>
</reference>
<dbReference type="EMBL" id="CP045860">
    <property type="protein sequence ID" value="QGH49191.1"/>
    <property type="molecule type" value="Genomic_DNA"/>
</dbReference>
<name>A0AAP9GFF8_9VIBR</name>